<keyword evidence="1" id="KW-0812">Transmembrane</keyword>
<keyword evidence="1" id="KW-0472">Membrane</keyword>
<dbReference type="Proteomes" id="UP000274786">
    <property type="component" value="Unassembled WGS sequence"/>
</dbReference>
<feature type="transmembrane region" description="Helical" evidence="1">
    <location>
        <begin position="125"/>
        <end position="152"/>
    </location>
</feature>
<evidence type="ECO:0000256" key="1">
    <source>
        <dbReference type="SAM" id="Phobius"/>
    </source>
</evidence>
<evidence type="ECO:0000313" key="3">
    <source>
        <dbReference type="Proteomes" id="UP000274786"/>
    </source>
</evidence>
<reference evidence="2 3" key="1">
    <citation type="submission" date="2018-10" db="EMBL/GenBank/DDBJ databases">
        <title>Comparative analysis of microorganisms from saline springs in Andes Mountain Range, Colombia.</title>
        <authorList>
            <person name="Rubin E."/>
        </authorList>
    </citation>
    <scope>NUCLEOTIDE SEQUENCE [LARGE SCALE GENOMIC DNA]</scope>
    <source>
        <strain evidence="2 3">USBA GBX 843</strain>
    </source>
</reference>
<feature type="transmembrane region" description="Helical" evidence="1">
    <location>
        <begin position="91"/>
        <end position="113"/>
    </location>
</feature>
<organism evidence="2 3">
    <name type="scientific">Stenotrophomonas rhizophila</name>
    <dbReference type="NCBI Taxonomy" id="216778"/>
    <lineage>
        <taxon>Bacteria</taxon>
        <taxon>Pseudomonadati</taxon>
        <taxon>Pseudomonadota</taxon>
        <taxon>Gammaproteobacteria</taxon>
        <taxon>Lysobacterales</taxon>
        <taxon>Lysobacteraceae</taxon>
        <taxon>Stenotrophomonas</taxon>
    </lineage>
</organism>
<evidence type="ECO:0000313" key="2">
    <source>
        <dbReference type="EMBL" id="RLK49937.1"/>
    </source>
</evidence>
<keyword evidence="1" id="KW-1133">Transmembrane helix</keyword>
<evidence type="ECO:0008006" key="4">
    <source>
        <dbReference type="Google" id="ProtNLM"/>
    </source>
</evidence>
<gene>
    <name evidence="2" type="ORF">BCL79_3425</name>
</gene>
<accession>A0A498C4T0</accession>
<dbReference type="AlphaFoldDB" id="A0A498C4T0"/>
<sequence length="164" mass="17016">MSQVTEPGPEFPAQPPSLPTAAAPVVPAAAVDTSQLQLLSVFHYVVAGLTALFSLFPLIYLLMGVAVIFAAPAPLAPGEAPPPFDPRLLGWVFVLIGGLGCAAGLVLAGYMAYAGRCLAQRRRYLLCMVVAGIACIFMPFGTALGVFTLVVLSRPAVKAAFQTA</sequence>
<comment type="caution">
    <text evidence="2">The sequence shown here is derived from an EMBL/GenBank/DDBJ whole genome shotgun (WGS) entry which is preliminary data.</text>
</comment>
<dbReference type="EMBL" id="RCDC01000007">
    <property type="protein sequence ID" value="RLK49937.1"/>
    <property type="molecule type" value="Genomic_DNA"/>
</dbReference>
<name>A0A498C4T0_9GAMM</name>
<feature type="transmembrane region" description="Helical" evidence="1">
    <location>
        <begin position="44"/>
        <end position="71"/>
    </location>
</feature>
<protein>
    <recommendedName>
        <fullName evidence="4">Transmembrane protein</fullName>
    </recommendedName>
</protein>
<proteinExistence type="predicted"/>